<evidence type="ECO:0000256" key="1">
    <source>
        <dbReference type="ARBA" id="ARBA00009080"/>
    </source>
</evidence>
<name>A0A951QQ25_9CYAN</name>
<dbReference type="Pfam" id="PF14833">
    <property type="entry name" value="NAD_binding_11"/>
    <property type="match status" value="1"/>
</dbReference>
<accession>A0A951QQ25</accession>
<dbReference type="Gene3D" id="1.10.1040.10">
    <property type="entry name" value="N-(1-d-carboxylethyl)-l-norvaline Dehydrogenase, domain 2"/>
    <property type="match status" value="1"/>
</dbReference>
<dbReference type="GO" id="GO:0051287">
    <property type="term" value="F:NAD binding"/>
    <property type="evidence" value="ECO:0007669"/>
    <property type="project" value="InterPro"/>
</dbReference>
<dbReference type="InterPro" id="IPR008927">
    <property type="entry name" value="6-PGluconate_DH-like_C_sf"/>
</dbReference>
<dbReference type="Pfam" id="PF03446">
    <property type="entry name" value="NAD_binding_2"/>
    <property type="match status" value="1"/>
</dbReference>
<dbReference type="PIRSF" id="PIRSF000103">
    <property type="entry name" value="HIBADH"/>
    <property type="match status" value="1"/>
</dbReference>
<feature type="active site" evidence="4">
    <location>
        <position position="173"/>
    </location>
</feature>
<keyword evidence="2" id="KW-0560">Oxidoreductase</keyword>
<comment type="caution">
    <text evidence="7">The sequence shown here is derived from an EMBL/GenBank/DDBJ whole genome shotgun (WGS) entry which is preliminary data.</text>
</comment>
<protein>
    <submittedName>
        <fullName evidence="7">NAD(P)-dependent oxidoreductase</fullName>
    </submittedName>
</protein>
<feature type="domain" description="3-hydroxyisobutyrate dehydrogenase-like NAD-binding" evidence="6">
    <location>
        <begin position="167"/>
        <end position="286"/>
    </location>
</feature>
<dbReference type="AlphaFoldDB" id="A0A951QQ25"/>
<dbReference type="InterPro" id="IPR013328">
    <property type="entry name" value="6PGD_dom2"/>
</dbReference>
<dbReference type="SUPFAM" id="SSF48179">
    <property type="entry name" value="6-phosphogluconate dehydrogenase C-terminal domain-like"/>
    <property type="match status" value="1"/>
</dbReference>
<evidence type="ECO:0000259" key="6">
    <source>
        <dbReference type="Pfam" id="PF14833"/>
    </source>
</evidence>
<dbReference type="InterPro" id="IPR015815">
    <property type="entry name" value="HIBADH-related"/>
</dbReference>
<dbReference type="InterPro" id="IPR006115">
    <property type="entry name" value="6PGDH_NADP-bd"/>
</dbReference>
<dbReference type="InterPro" id="IPR051265">
    <property type="entry name" value="HIBADH-related_NP60_sf"/>
</dbReference>
<dbReference type="Proteomes" id="UP000729701">
    <property type="component" value="Unassembled WGS sequence"/>
</dbReference>
<organism evidence="7 8">
    <name type="scientific">Cyanomargarita calcarea GSE-NOS-MK-12-04C</name>
    <dbReference type="NCBI Taxonomy" id="2839659"/>
    <lineage>
        <taxon>Bacteria</taxon>
        <taxon>Bacillati</taxon>
        <taxon>Cyanobacteriota</taxon>
        <taxon>Cyanophyceae</taxon>
        <taxon>Nostocales</taxon>
        <taxon>Cyanomargaritaceae</taxon>
        <taxon>Cyanomargarita</taxon>
    </lineage>
</organism>
<dbReference type="SUPFAM" id="SSF51735">
    <property type="entry name" value="NAD(P)-binding Rossmann-fold domains"/>
    <property type="match status" value="1"/>
</dbReference>
<dbReference type="Gene3D" id="3.40.50.720">
    <property type="entry name" value="NAD(P)-binding Rossmann-like Domain"/>
    <property type="match status" value="1"/>
</dbReference>
<feature type="domain" description="6-phosphogluconate dehydrogenase NADP-binding" evidence="5">
    <location>
        <begin position="3"/>
        <end position="164"/>
    </location>
</feature>
<dbReference type="EMBL" id="JAHHGZ010000026">
    <property type="protein sequence ID" value="MBW4670007.1"/>
    <property type="molecule type" value="Genomic_DNA"/>
</dbReference>
<evidence type="ECO:0000256" key="4">
    <source>
        <dbReference type="PIRSR" id="PIRSR000103-1"/>
    </source>
</evidence>
<reference evidence="7" key="2">
    <citation type="journal article" date="2022" name="Microbiol. Resour. Announc.">
        <title>Metagenome Sequencing to Explore Phylogenomics of Terrestrial Cyanobacteria.</title>
        <authorList>
            <person name="Ward R.D."/>
            <person name="Stajich J.E."/>
            <person name="Johansen J.R."/>
            <person name="Huntemann M."/>
            <person name="Clum A."/>
            <person name="Foster B."/>
            <person name="Foster B."/>
            <person name="Roux S."/>
            <person name="Palaniappan K."/>
            <person name="Varghese N."/>
            <person name="Mukherjee S."/>
            <person name="Reddy T.B.K."/>
            <person name="Daum C."/>
            <person name="Copeland A."/>
            <person name="Chen I.A."/>
            <person name="Ivanova N.N."/>
            <person name="Kyrpides N.C."/>
            <person name="Shapiro N."/>
            <person name="Eloe-Fadrosh E.A."/>
            <person name="Pietrasiak N."/>
        </authorList>
    </citation>
    <scope>NUCLEOTIDE SEQUENCE</scope>
    <source>
        <strain evidence="7">GSE-NOS-MK-12-04C</strain>
    </source>
</reference>
<reference evidence="7" key="1">
    <citation type="submission" date="2021-05" db="EMBL/GenBank/DDBJ databases">
        <authorList>
            <person name="Pietrasiak N."/>
            <person name="Ward R."/>
            <person name="Stajich J.E."/>
            <person name="Kurbessoian T."/>
        </authorList>
    </citation>
    <scope>NUCLEOTIDE SEQUENCE</scope>
    <source>
        <strain evidence="7">GSE-NOS-MK-12-04C</strain>
    </source>
</reference>
<evidence type="ECO:0000256" key="3">
    <source>
        <dbReference type="ARBA" id="ARBA00023027"/>
    </source>
</evidence>
<dbReference type="PANTHER" id="PTHR43580">
    <property type="entry name" value="OXIDOREDUCTASE GLYR1-RELATED"/>
    <property type="match status" value="1"/>
</dbReference>
<proteinExistence type="inferred from homology"/>
<comment type="similarity">
    <text evidence="1">Belongs to the HIBADH-related family.</text>
</comment>
<sequence>MSRIAVLGTGAMGFRVAQNLIHANHQVVVYNRTADKVMALVNQGAAYAATPKEAAEQAEIVISMVTDSNASRGIWLDQETGAVMGLKEDAIAIESSTLTVDWVKGLGVEILNRGVAFLDAPIVGSRPQADAGKLIYLVGGKGETLTQAQNILLSAGASTIHHVGDIGQGMAMKLAVNALFGIQVAALAEIIGMLNKNGINAAKAMECLGDLPVISPAAKNAGKLMLMDNHSPMFPIDLVEKDFRYMAQTAEAVDAPTPASNAIRDIYLNAIALGYGKENITGVVRLFM</sequence>
<dbReference type="InterPro" id="IPR036291">
    <property type="entry name" value="NAD(P)-bd_dom_sf"/>
</dbReference>
<dbReference type="GO" id="GO:0016491">
    <property type="term" value="F:oxidoreductase activity"/>
    <property type="evidence" value="ECO:0007669"/>
    <property type="project" value="UniProtKB-KW"/>
</dbReference>
<dbReference type="InterPro" id="IPR029154">
    <property type="entry name" value="HIBADH-like_NADP-bd"/>
</dbReference>
<evidence type="ECO:0000313" key="8">
    <source>
        <dbReference type="Proteomes" id="UP000729701"/>
    </source>
</evidence>
<dbReference type="GO" id="GO:0050661">
    <property type="term" value="F:NADP binding"/>
    <property type="evidence" value="ECO:0007669"/>
    <property type="project" value="InterPro"/>
</dbReference>
<dbReference type="PANTHER" id="PTHR43580:SF2">
    <property type="entry name" value="CYTOKINE-LIKE NUCLEAR FACTOR N-PAC"/>
    <property type="match status" value="1"/>
</dbReference>
<evidence type="ECO:0000259" key="5">
    <source>
        <dbReference type="Pfam" id="PF03446"/>
    </source>
</evidence>
<gene>
    <name evidence="7" type="ORF">KME60_21985</name>
</gene>
<keyword evidence="3" id="KW-0520">NAD</keyword>
<evidence type="ECO:0000313" key="7">
    <source>
        <dbReference type="EMBL" id="MBW4670007.1"/>
    </source>
</evidence>
<evidence type="ECO:0000256" key="2">
    <source>
        <dbReference type="ARBA" id="ARBA00023002"/>
    </source>
</evidence>